<gene>
    <name evidence="2" type="ORF">H5P30_20710</name>
</gene>
<name>A0A7X1B2C8_9BACT</name>
<dbReference type="RefSeq" id="WP_185694820.1">
    <property type="nucleotide sequence ID" value="NZ_JACHVA010000139.1"/>
</dbReference>
<keyword evidence="1" id="KW-1133">Transmembrane helix</keyword>
<accession>A0A7X1B2C8</accession>
<keyword evidence="1" id="KW-0472">Membrane</keyword>
<evidence type="ECO:0000313" key="2">
    <source>
        <dbReference type="EMBL" id="MBC2604209.1"/>
    </source>
</evidence>
<sequence>MPLWGFRLSPECPYCGLRFQEESGVTLGTTVVGYVLVVLFVVCPILLMISLGWIPAWLAISLGVVFSFLLPALIYPVLLRITLATWFGFHPDAFNQEHEPAESPHS</sequence>
<keyword evidence="1" id="KW-0812">Transmembrane</keyword>
<dbReference type="EMBL" id="JACHVA010000139">
    <property type="protein sequence ID" value="MBC2604209.1"/>
    <property type="molecule type" value="Genomic_DNA"/>
</dbReference>
<protein>
    <submittedName>
        <fullName evidence="2">DUF983 domain-containing protein</fullName>
    </submittedName>
</protein>
<evidence type="ECO:0000256" key="1">
    <source>
        <dbReference type="SAM" id="Phobius"/>
    </source>
</evidence>
<keyword evidence="3" id="KW-1185">Reference proteome</keyword>
<feature type="transmembrane region" description="Helical" evidence="1">
    <location>
        <begin position="31"/>
        <end position="49"/>
    </location>
</feature>
<reference evidence="2 3" key="1">
    <citation type="submission" date="2020-07" db="EMBL/GenBank/DDBJ databases">
        <authorList>
            <person name="Feng X."/>
        </authorList>
    </citation>
    <scope>NUCLEOTIDE SEQUENCE [LARGE SCALE GENOMIC DNA]</scope>
    <source>
        <strain evidence="2 3">JCM14086</strain>
    </source>
</reference>
<feature type="transmembrane region" description="Helical" evidence="1">
    <location>
        <begin position="56"/>
        <end position="78"/>
    </location>
</feature>
<dbReference type="Pfam" id="PF06170">
    <property type="entry name" value="DUF983"/>
    <property type="match status" value="1"/>
</dbReference>
<organism evidence="2 3">
    <name type="scientific">Puniceicoccus vermicola</name>
    <dbReference type="NCBI Taxonomy" id="388746"/>
    <lineage>
        <taxon>Bacteria</taxon>
        <taxon>Pseudomonadati</taxon>
        <taxon>Verrucomicrobiota</taxon>
        <taxon>Opitutia</taxon>
        <taxon>Puniceicoccales</taxon>
        <taxon>Puniceicoccaceae</taxon>
        <taxon>Puniceicoccus</taxon>
    </lineage>
</organism>
<dbReference type="InterPro" id="IPR009325">
    <property type="entry name" value="DUF983"/>
</dbReference>
<dbReference type="Proteomes" id="UP000525652">
    <property type="component" value="Unassembled WGS sequence"/>
</dbReference>
<proteinExistence type="predicted"/>
<dbReference type="AlphaFoldDB" id="A0A7X1B2C8"/>
<evidence type="ECO:0000313" key="3">
    <source>
        <dbReference type="Proteomes" id="UP000525652"/>
    </source>
</evidence>
<comment type="caution">
    <text evidence="2">The sequence shown here is derived from an EMBL/GenBank/DDBJ whole genome shotgun (WGS) entry which is preliminary data.</text>
</comment>